<reference evidence="3 4" key="1">
    <citation type="submission" date="2016-03" db="EMBL/GenBank/DDBJ databases">
        <authorList>
            <person name="Ploux O."/>
        </authorList>
    </citation>
    <scope>NUCLEOTIDE SEQUENCE [LARGE SCALE GENOMIC DNA]</scope>
    <source>
        <strain evidence="3 4">UAMH 11012</strain>
    </source>
</reference>
<dbReference type="STRING" id="576137.A0A1L7XJU8"/>
<accession>A0A1L7XJU8</accession>
<dbReference type="InterPro" id="IPR002528">
    <property type="entry name" value="MATE_fam"/>
</dbReference>
<organism evidence="3 4">
    <name type="scientific">Phialocephala subalpina</name>
    <dbReference type="NCBI Taxonomy" id="576137"/>
    <lineage>
        <taxon>Eukaryota</taxon>
        <taxon>Fungi</taxon>
        <taxon>Dikarya</taxon>
        <taxon>Ascomycota</taxon>
        <taxon>Pezizomycotina</taxon>
        <taxon>Leotiomycetes</taxon>
        <taxon>Helotiales</taxon>
        <taxon>Mollisiaceae</taxon>
        <taxon>Phialocephala</taxon>
        <taxon>Phialocephala fortinii species complex</taxon>
    </lineage>
</organism>
<dbReference type="OrthoDB" id="2126698at2759"/>
<feature type="transmembrane region" description="Helical" evidence="2">
    <location>
        <begin position="259"/>
        <end position="280"/>
    </location>
</feature>
<dbReference type="Pfam" id="PF01554">
    <property type="entry name" value="MatE"/>
    <property type="match status" value="1"/>
</dbReference>
<dbReference type="Proteomes" id="UP000184330">
    <property type="component" value="Unassembled WGS sequence"/>
</dbReference>
<dbReference type="PANTHER" id="PTHR11206">
    <property type="entry name" value="MULTIDRUG RESISTANCE PROTEIN"/>
    <property type="match status" value="1"/>
</dbReference>
<keyword evidence="2" id="KW-1133">Transmembrane helix</keyword>
<dbReference type="GO" id="GO:0042910">
    <property type="term" value="F:xenobiotic transmembrane transporter activity"/>
    <property type="evidence" value="ECO:0007669"/>
    <property type="project" value="InterPro"/>
</dbReference>
<gene>
    <name evidence="3" type="ORF">PAC_15116</name>
</gene>
<sequence length="481" mass="51406">MDERTQLLSESSSQTLLSETTTLQSTKFSYLHESLSLIAATAPISLSFAMQNIVQACSIMIAGKLGTFELGLASYGYMFATCTGSMVAIGGSTALDTLCGQSFDPETPTKNSQILGVYLRRGILVLSLLSVVVIAPIWWFSEHLFVALGQDEEFARATGRFLNIMIPGGLLQVISECMKKFLQVQRHSNAVGWITTTTSVIGVLANALLVPASLGLWGAPVACVVYNFSNVSVLTVYVWSHPSLTPNLGSITGETFKDLMPFSILAVTGILTVATEWWSFEILAMMAAAFDEPSIGAQSVSLATSLCPHPADRSLTIQPQILMTSDLIFTTISLGLGVQLATESPPSLAATTQGTQNSPMASKNIYGYLFSSNKEIVALTAQVLPLMAGFQVLDLANGGAGDVLRGAGKNHISGMCNFVAYYGVGLTSAWFLGFRLEMGLVGLWGGIIMGSFVLLGLQVGFVGRIDWEKEGRRIVERCGDI</sequence>
<evidence type="ECO:0008006" key="5">
    <source>
        <dbReference type="Google" id="ProtNLM"/>
    </source>
</evidence>
<keyword evidence="2" id="KW-0812">Transmembrane</keyword>
<evidence type="ECO:0000313" key="4">
    <source>
        <dbReference type="Proteomes" id="UP000184330"/>
    </source>
</evidence>
<protein>
    <recommendedName>
        <fullName evidence="5">Ethionine resistance protein</fullName>
    </recommendedName>
</protein>
<dbReference type="AlphaFoldDB" id="A0A1L7XJU8"/>
<feature type="transmembrane region" description="Helical" evidence="2">
    <location>
        <begin position="418"/>
        <end position="436"/>
    </location>
</feature>
<feature type="transmembrane region" description="Helical" evidence="2">
    <location>
        <begin position="190"/>
        <end position="210"/>
    </location>
</feature>
<keyword evidence="2" id="KW-0472">Membrane</keyword>
<feature type="transmembrane region" description="Helical" evidence="2">
    <location>
        <begin position="216"/>
        <end position="239"/>
    </location>
</feature>
<dbReference type="GO" id="GO:0015297">
    <property type="term" value="F:antiporter activity"/>
    <property type="evidence" value="ECO:0007669"/>
    <property type="project" value="InterPro"/>
</dbReference>
<feature type="transmembrane region" description="Helical" evidence="2">
    <location>
        <begin position="442"/>
        <end position="463"/>
    </location>
</feature>
<comment type="similarity">
    <text evidence="1">Belongs to the multi antimicrobial extrusion (MATE) (TC 2.A.66.1) family.</text>
</comment>
<proteinExistence type="inferred from homology"/>
<keyword evidence="4" id="KW-1185">Reference proteome</keyword>
<evidence type="ECO:0000256" key="2">
    <source>
        <dbReference type="SAM" id="Phobius"/>
    </source>
</evidence>
<feature type="transmembrane region" description="Helical" evidence="2">
    <location>
        <begin position="122"/>
        <end position="141"/>
    </location>
</feature>
<evidence type="ECO:0000256" key="1">
    <source>
        <dbReference type="ARBA" id="ARBA00010199"/>
    </source>
</evidence>
<name>A0A1L7XJU8_9HELO</name>
<evidence type="ECO:0000313" key="3">
    <source>
        <dbReference type="EMBL" id="CZR65216.1"/>
    </source>
</evidence>
<dbReference type="GO" id="GO:0016020">
    <property type="term" value="C:membrane"/>
    <property type="evidence" value="ECO:0007669"/>
    <property type="project" value="InterPro"/>
</dbReference>
<dbReference type="EMBL" id="FJOG01000029">
    <property type="protein sequence ID" value="CZR65216.1"/>
    <property type="molecule type" value="Genomic_DNA"/>
</dbReference>